<keyword evidence="2" id="KW-1185">Reference proteome</keyword>
<accession>A0ABR9R2F3</accession>
<dbReference type="EMBL" id="JADCKC010000002">
    <property type="protein sequence ID" value="MBE5037306.1"/>
    <property type="molecule type" value="Genomic_DNA"/>
</dbReference>
<evidence type="ECO:0000313" key="1">
    <source>
        <dbReference type="EMBL" id="MBE5037306.1"/>
    </source>
</evidence>
<organism evidence="1 2">
    <name type="scientific">Gemmiger gallinarum</name>
    <dbReference type="NCBI Taxonomy" id="2779354"/>
    <lineage>
        <taxon>Bacteria</taxon>
        <taxon>Bacillati</taxon>
        <taxon>Bacillota</taxon>
        <taxon>Clostridia</taxon>
        <taxon>Eubacteriales</taxon>
        <taxon>Gemmiger</taxon>
    </lineage>
</organism>
<gene>
    <name evidence="1" type="ORF">INF35_05890</name>
</gene>
<sequence>MHSVKINDNPIEELAAQGCEIKEGETKTFPARVVVVIQDLSDEGVCVPEPDELKKKIFDMIRMVENDAQPE</sequence>
<name>A0ABR9R2F3_9FIRM</name>
<dbReference type="Proteomes" id="UP000768567">
    <property type="component" value="Unassembled WGS sequence"/>
</dbReference>
<reference evidence="1 2" key="1">
    <citation type="submission" date="2020-10" db="EMBL/GenBank/DDBJ databases">
        <title>ChiBAC.</title>
        <authorList>
            <person name="Zenner C."/>
            <person name="Hitch T.C.A."/>
            <person name="Clavel T."/>
        </authorList>
    </citation>
    <scope>NUCLEOTIDE SEQUENCE [LARGE SCALE GENOMIC DNA]</scope>
    <source>
        <strain evidence="1 2">DSM 109015</strain>
    </source>
</reference>
<evidence type="ECO:0000313" key="2">
    <source>
        <dbReference type="Proteomes" id="UP000768567"/>
    </source>
</evidence>
<comment type="caution">
    <text evidence="1">The sequence shown here is derived from an EMBL/GenBank/DDBJ whole genome shotgun (WGS) entry which is preliminary data.</text>
</comment>
<proteinExistence type="predicted"/>
<protein>
    <submittedName>
        <fullName evidence="1">Uncharacterized protein</fullName>
    </submittedName>
</protein>